<proteinExistence type="predicted"/>
<comment type="caution">
    <text evidence="2">The sequence shown here is derived from an EMBL/GenBank/DDBJ whole genome shotgun (WGS) entry which is preliminary data.</text>
</comment>
<evidence type="ECO:0000313" key="2">
    <source>
        <dbReference type="EMBL" id="RRT83584.1"/>
    </source>
</evidence>
<reference evidence="2 3" key="1">
    <citation type="journal article" date="2014" name="Agronomy (Basel)">
        <title>A Draft Genome Sequence for Ensete ventricosum, the Drought-Tolerant Tree Against Hunger.</title>
        <authorList>
            <person name="Harrison J."/>
            <person name="Moore K.A."/>
            <person name="Paszkiewicz K."/>
            <person name="Jones T."/>
            <person name="Grant M."/>
            <person name="Ambacheew D."/>
            <person name="Muzemil S."/>
            <person name="Studholme D.J."/>
        </authorList>
    </citation>
    <scope>NUCLEOTIDE SEQUENCE [LARGE SCALE GENOMIC DNA]</scope>
</reference>
<dbReference type="EMBL" id="AMZH03000469">
    <property type="protein sequence ID" value="RRT83584.1"/>
    <property type="molecule type" value="Genomic_DNA"/>
</dbReference>
<organism evidence="2 3">
    <name type="scientific">Ensete ventricosum</name>
    <name type="common">Abyssinian banana</name>
    <name type="synonym">Musa ensete</name>
    <dbReference type="NCBI Taxonomy" id="4639"/>
    <lineage>
        <taxon>Eukaryota</taxon>
        <taxon>Viridiplantae</taxon>
        <taxon>Streptophyta</taxon>
        <taxon>Embryophyta</taxon>
        <taxon>Tracheophyta</taxon>
        <taxon>Spermatophyta</taxon>
        <taxon>Magnoliopsida</taxon>
        <taxon>Liliopsida</taxon>
        <taxon>Zingiberales</taxon>
        <taxon>Musaceae</taxon>
        <taxon>Ensete</taxon>
    </lineage>
</organism>
<protein>
    <submittedName>
        <fullName evidence="2">Uncharacterized protein</fullName>
    </submittedName>
</protein>
<name>A0A427B523_ENSVE</name>
<feature type="compositionally biased region" description="Basic and acidic residues" evidence="1">
    <location>
        <begin position="57"/>
        <end position="77"/>
    </location>
</feature>
<sequence>MARPLALVVTCSQGPYSGNRTWQGSPARAAAHGQTLCRGDEATRSSRPRPGLPLARAQERRGDNETHNAMKGDHDSW</sequence>
<accession>A0A427B523</accession>
<evidence type="ECO:0000313" key="3">
    <source>
        <dbReference type="Proteomes" id="UP000287651"/>
    </source>
</evidence>
<evidence type="ECO:0000256" key="1">
    <source>
        <dbReference type="SAM" id="MobiDB-lite"/>
    </source>
</evidence>
<dbReference type="AlphaFoldDB" id="A0A427B523"/>
<feature type="region of interest" description="Disordered" evidence="1">
    <location>
        <begin position="16"/>
        <end position="77"/>
    </location>
</feature>
<gene>
    <name evidence="2" type="ORF">B296_00016136</name>
</gene>
<dbReference type="Proteomes" id="UP000287651">
    <property type="component" value="Unassembled WGS sequence"/>
</dbReference>